<gene>
    <name evidence="2" type="ORF">E1161_12620</name>
</gene>
<feature type="region of interest" description="Disordered" evidence="1">
    <location>
        <begin position="677"/>
        <end position="759"/>
    </location>
</feature>
<feature type="compositionally biased region" description="Gly residues" evidence="1">
    <location>
        <begin position="537"/>
        <end position="546"/>
    </location>
</feature>
<protein>
    <submittedName>
        <fullName evidence="2">Uncharacterized protein</fullName>
    </submittedName>
</protein>
<feature type="compositionally biased region" description="Gly residues" evidence="1">
    <location>
        <begin position="811"/>
        <end position="828"/>
    </location>
</feature>
<feature type="compositionally biased region" description="Low complexity" evidence="1">
    <location>
        <begin position="509"/>
        <end position="518"/>
    </location>
</feature>
<dbReference type="Proteomes" id="UP000294744">
    <property type="component" value="Unassembled WGS sequence"/>
</dbReference>
<sequence>MPENADLSGPSSDWTFFQALNALTGKGPDLKSMAEGVKWFEVAGGGDGGAGGKDADFTGDKLEEDLTNRVAPTEDLTYTAFDRVYYRVNRNTAAADAWTKAINDAGTIVAEMSSGKSGTLDLPTLRQAQDLVGKYEKWLEATGKDFRTWAKSLDSEDSGFSGKAASVIQGRMDQNADKLEGLHEQLTIDRGVAVSVALKNLGDKIEAAVNGLAQAFYDFRARALYLPNNKRVDYENQLYEFLTNGVGLVQGAPNYQLDGKSTSEAQEYINTSLASFKEGNLVTAGPWDKMNTEITNAALTELKTLDTAAAAALKPLEEELKYAQSAIKELTEPETSAPRTPSTTPPPGGDTNVPPPPGGDTNVPPPGGSTNVPPPGGDTNVPPPGGDTNVPPPGGSTNVPPPGGGDGLGGPGGGDLANGGAGGLGGGDGLGGSGGGDPANGGIGGIGTGDGLGGPGGGDLANGGLGGGDGLGGDSGPGTGDNGANGGAPAPMVGPGGLGLAGGGGAGNKPGTNPNGDPANGGAGGFGDFGQNDPANGGAGGLGDGQQPGLVDSGLTESSFNPANGGAGGFGDTPGQQDQDRSGGMAGVPLGSNGNPMPGAGEGFGDLANGGAGGFGDAGLPGGADSGSGAGLGVGDPANGGAGGFGADDGFGAGAGLGDLANGGAGGFGDTGLPGGADSGLGVGDPANGGAGGFGDAGLPGGANPGSGAGQGLGDPANGGAGGFGDLPGGQSGFDPGGLGSDAGADLGDPANGGLGGFDPSGLGSGAGAGLGDVANGGAGGFGDGAGGLGSGGFDGVSDPVEGYGFDSVSGGFGSPDGSADGLGGSGSGSEQQRGGAGGGTTGFGMGSGAGSGLGGSQSSALPPGMSQLNGPSTQQGTGGMPFMPPMMGGMGGQQGDKNERERQTWLSEDEDVWGTNAEAGMGVIGLPDEADFDVDEQVAAGPVRPPRQPQPQQTPAEQEQTTQATASGQG</sequence>
<evidence type="ECO:0000313" key="3">
    <source>
        <dbReference type="Proteomes" id="UP000294744"/>
    </source>
</evidence>
<dbReference type="EMBL" id="SMKV01000013">
    <property type="protein sequence ID" value="TDC92571.1"/>
    <property type="molecule type" value="Genomic_DNA"/>
</dbReference>
<feature type="region of interest" description="Disordered" evidence="1">
    <location>
        <begin position="329"/>
        <end position="608"/>
    </location>
</feature>
<proteinExistence type="predicted"/>
<reference evidence="2 3" key="1">
    <citation type="submission" date="2019-03" db="EMBL/GenBank/DDBJ databases">
        <title>Draft genome sequences of novel Actinobacteria.</title>
        <authorList>
            <person name="Sahin N."/>
            <person name="Ay H."/>
            <person name="Saygin H."/>
        </authorList>
    </citation>
    <scope>NUCLEOTIDE SEQUENCE [LARGE SCALE GENOMIC DNA]</scope>
    <source>
        <strain evidence="2 3">16K404</strain>
    </source>
</reference>
<feature type="compositionally biased region" description="Gly residues" evidence="1">
    <location>
        <begin position="835"/>
        <end position="856"/>
    </location>
</feature>
<evidence type="ECO:0000256" key="1">
    <source>
        <dbReference type="SAM" id="MobiDB-lite"/>
    </source>
</evidence>
<feature type="compositionally biased region" description="Gly residues" evidence="1">
    <location>
        <begin position="404"/>
        <end position="486"/>
    </location>
</feature>
<feature type="compositionally biased region" description="Gly residues" evidence="1">
    <location>
        <begin position="519"/>
        <end position="528"/>
    </location>
</feature>
<comment type="caution">
    <text evidence="2">The sequence shown here is derived from an EMBL/GenBank/DDBJ whole genome shotgun (WGS) entry which is preliminary data.</text>
</comment>
<dbReference type="RefSeq" id="WP_132622910.1">
    <property type="nucleotide sequence ID" value="NZ_SMKV01000013.1"/>
</dbReference>
<feature type="compositionally biased region" description="Low complexity" evidence="1">
    <location>
        <begin position="951"/>
        <end position="971"/>
    </location>
</feature>
<accession>A0A4R4ULC0</accession>
<dbReference type="OrthoDB" id="3689514at2"/>
<feature type="compositionally biased region" description="Gly residues" evidence="1">
    <location>
        <begin position="494"/>
        <end position="508"/>
    </location>
</feature>
<feature type="region of interest" description="Disordered" evidence="1">
    <location>
        <begin position="803"/>
        <end position="971"/>
    </location>
</feature>
<feature type="compositionally biased region" description="Pro residues" evidence="1">
    <location>
        <begin position="343"/>
        <end position="403"/>
    </location>
</feature>
<name>A0A4R4ULC0_9PSEU</name>
<organism evidence="2 3">
    <name type="scientific">Saccharopolyspora aridisoli</name>
    <dbReference type="NCBI Taxonomy" id="2530385"/>
    <lineage>
        <taxon>Bacteria</taxon>
        <taxon>Bacillati</taxon>
        <taxon>Actinomycetota</taxon>
        <taxon>Actinomycetes</taxon>
        <taxon>Pseudonocardiales</taxon>
        <taxon>Pseudonocardiaceae</taxon>
        <taxon>Saccharopolyspora</taxon>
    </lineage>
</organism>
<keyword evidence="3" id="KW-1185">Reference proteome</keyword>
<feature type="compositionally biased region" description="Gly residues" evidence="1">
    <location>
        <begin position="677"/>
        <end position="741"/>
    </location>
</feature>
<evidence type="ECO:0000313" key="2">
    <source>
        <dbReference type="EMBL" id="TDC92571.1"/>
    </source>
</evidence>
<dbReference type="AlphaFoldDB" id="A0A4R4ULC0"/>
<feature type="compositionally biased region" description="Low complexity" evidence="1">
    <location>
        <begin position="333"/>
        <end position="342"/>
    </location>
</feature>